<dbReference type="PANTHER" id="PTHR48051:SF54">
    <property type="entry name" value="LEUCINE-RICH REPEAT-CONTAINING PROTEIN"/>
    <property type="match status" value="1"/>
</dbReference>
<dbReference type="PANTHER" id="PTHR48051">
    <property type="match status" value="1"/>
</dbReference>
<feature type="region of interest" description="Disordered" evidence="3">
    <location>
        <begin position="871"/>
        <end position="893"/>
    </location>
</feature>
<feature type="compositionally biased region" description="Polar residues" evidence="3">
    <location>
        <begin position="575"/>
        <end position="595"/>
    </location>
</feature>
<protein>
    <submittedName>
        <fullName evidence="4">Leucine-rich repeat-containing protein sog2</fullName>
    </submittedName>
</protein>
<dbReference type="InterPro" id="IPR001611">
    <property type="entry name" value="Leu-rich_rpt"/>
</dbReference>
<feature type="region of interest" description="Disordered" evidence="3">
    <location>
        <begin position="223"/>
        <end position="380"/>
    </location>
</feature>
<gene>
    <name evidence="4" type="ORF">CLAFUR5_13759</name>
</gene>
<dbReference type="SMART" id="SM00369">
    <property type="entry name" value="LRR_TYP"/>
    <property type="match status" value="2"/>
</dbReference>
<keyword evidence="2" id="KW-0677">Repeat</keyword>
<evidence type="ECO:0000313" key="4">
    <source>
        <dbReference type="EMBL" id="UJO24436.1"/>
    </source>
</evidence>
<organism evidence="4 5">
    <name type="scientific">Passalora fulva</name>
    <name type="common">Tomato leaf mold</name>
    <name type="synonym">Cladosporium fulvum</name>
    <dbReference type="NCBI Taxonomy" id="5499"/>
    <lineage>
        <taxon>Eukaryota</taxon>
        <taxon>Fungi</taxon>
        <taxon>Dikarya</taxon>
        <taxon>Ascomycota</taxon>
        <taxon>Pezizomycotina</taxon>
        <taxon>Dothideomycetes</taxon>
        <taxon>Dothideomycetidae</taxon>
        <taxon>Mycosphaerellales</taxon>
        <taxon>Mycosphaerellaceae</taxon>
        <taxon>Fulvia</taxon>
    </lineage>
</organism>
<sequence>MASDNSSQSSRPPMTVLELIAFVKKELDTDEERQAKIALAGDGGSGVVPEKAHSGHTLDLSHKNIEALPVAVVALIKERVERLALSHNPRIQIPLEIAQCDKLRYLNLRWNKLRKFPDAVLSLSRLEILDISKNAIDGIPEGIRNMTNLKFLAVARNQIRRLPLALGDMNLVKLKFDENPIEFPPAEALKASVDRTANMIDSEKDKDMCQHVKKYMKVCAMQESLRSHSSQESMSESQETTPRPARRGVTGGRFPVRPSISSIDGFNPNTSSDSPPNAPPPIPQRSTERWHGHGVSSNDRYPSSMKRPHVAPLYTGGLEASRSRSETVASSTDSIRKTRGYGYVPGRKISQQEMRNQLSARSNPTPALTPPHSRAPSVTSSYNNYLAVGSGNESSSGAVSPIDGSSMRAKLSRKLASLPESRNSRLPTITAIRAVKRVFYMLAHLYGPVADIAQQLGGNSSRKRTRLQLQVVKAHVQSTELDRMLNKASVTVEDNPEIDATLLANIIRAAIKSLREHGLVINELRRIHAQDLKQIDAIHVRCVITTAYMLIIEARNICLMLGFKIKPKAQRDTIRASQAWSSRTVTPTQPTSATSNRRRGNTILPSSSHVANVRGIAPPVPLHTGSRTNTMTSISAAATPRYNNYDHVQPQSAYPSRSNTIRSNMTDVETEETPERVYSKLKACCNLASQVLPTVRNDLLQRKILADNSGQMHNSRQYLGALKRCEAIGLLNEKLLSRLSNMRIVDAARHQKEFSHMIEGFGNEWANFGSEVANLASQRIDLGNIRHVLRPLQHAVKDANRATQHVTRTIKPPPHPGLPHQLNTALAQHAGQVPPMPATPLAVALGPAAQATVPPTPTTSFHSPEHYLQDPMRRPRLAERSATTLPLPSYPRI</sequence>
<evidence type="ECO:0000256" key="2">
    <source>
        <dbReference type="ARBA" id="ARBA00022737"/>
    </source>
</evidence>
<name>A0A9Q8PL55_PASFU</name>
<evidence type="ECO:0000256" key="3">
    <source>
        <dbReference type="SAM" id="MobiDB-lite"/>
    </source>
</evidence>
<dbReference type="InterPro" id="IPR032675">
    <property type="entry name" value="LRR_dom_sf"/>
</dbReference>
<dbReference type="GO" id="GO:0005737">
    <property type="term" value="C:cytoplasm"/>
    <property type="evidence" value="ECO:0007669"/>
    <property type="project" value="TreeGrafter"/>
</dbReference>
<feature type="compositionally biased region" description="Polar residues" evidence="3">
    <location>
        <begin position="349"/>
        <end position="366"/>
    </location>
</feature>
<dbReference type="Pfam" id="PF13855">
    <property type="entry name" value="LRR_8"/>
    <property type="match status" value="1"/>
</dbReference>
<dbReference type="InterPro" id="IPR019487">
    <property type="entry name" value="RAM_signalling_pathway_SOG2"/>
</dbReference>
<reference evidence="4" key="2">
    <citation type="journal article" date="2022" name="Microb. Genom.">
        <title>A chromosome-scale genome assembly of the tomato pathogen Cladosporium fulvum reveals a compartmentalized genome architecture and the presence of a dispensable chromosome.</title>
        <authorList>
            <person name="Zaccaron A.Z."/>
            <person name="Chen L.H."/>
            <person name="Samaras A."/>
            <person name="Stergiopoulos I."/>
        </authorList>
    </citation>
    <scope>NUCLEOTIDE SEQUENCE</scope>
    <source>
        <strain evidence="4">Race5_Kim</strain>
    </source>
</reference>
<evidence type="ECO:0000256" key="1">
    <source>
        <dbReference type="ARBA" id="ARBA00022614"/>
    </source>
</evidence>
<proteinExistence type="predicted"/>
<accession>A0A9Q8PL55</accession>
<evidence type="ECO:0000313" key="5">
    <source>
        <dbReference type="Proteomes" id="UP000756132"/>
    </source>
</evidence>
<dbReference type="InterPro" id="IPR003591">
    <property type="entry name" value="Leu-rich_rpt_typical-subtyp"/>
</dbReference>
<dbReference type="OrthoDB" id="1394818at2759"/>
<reference evidence="4" key="1">
    <citation type="submission" date="2021-12" db="EMBL/GenBank/DDBJ databases">
        <authorList>
            <person name="Zaccaron A."/>
            <person name="Stergiopoulos I."/>
        </authorList>
    </citation>
    <scope>NUCLEOTIDE SEQUENCE</scope>
    <source>
        <strain evidence="4">Race5_Kim</strain>
    </source>
</reference>
<dbReference type="Pfam" id="PF10428">
    <property type="entry name" value="SOG2"/>
    <property type="match status" value="1"/>
</dbReference>
<dbReference type="Proteomes" id="UP000756132">
    <property type="component" value="Chromosome 12"/>
</dbReference>
<dbReference type="AlphaFoldDB" id="A0A9Q8PL55"/>
<dbReference type="InterPro" id="IPR050216">
    <property type="entry name" value="LRR_domain-containing"/>
</dbReference>
<feature type="region of interest" description="Disordered" evidence="3">
    <location>
        <begin position="575"/>
        <end position="604"/>
    </location>
</feature>
<dbReference type="KEGG" id="ffu:CLAFUR5_13759"/>
<keyword evidence="5" id="KW-1185">Reference proteome</keyword>
<dbReference type="SUPFAM" id="SSF52075">
    <property type="entry name" value="Outer arm dynein light chain 1"/>
    <property type="match status" value="1"/>
</dbReference>
<keyword evidence="1" id="KW-0433">Leucine-rich repeat</keyword>
<dbReference type="EMBL" id="CP090174">
    <property type="protein sequence ID" value="UJO24436.1"/>
    <property type="molecule type" value="Genomic_DNA"/>
</dbReference>
<dbReference type="Gene3D" id="3.80.10.10">
    <property type="entry name" value="Ribonuclease Inhibitor"/>
    <property type="match status" value="1"/>
</dbReference>
<feature type="compositionally biased region" description="Low complexity" evidence="3">
    <location>
        <begin position="223"/>
        <end position="239"/>
    </location>
</feature>
<dbReference type="RefSeq" id="XP_047768802.1">
    <property type="nucleotide sequence ID" value="XM_047912907.1"/>
</dbReference>
<dbReference type="GeneID" id="71993637"/>